<proteinExistence type="predicted"/>
<evidence type="ECO:0000313" key="1">
    <source>
        <dbReference type="EMBL" id="AYK15058.1"/>
    </source>
</evidence>
<gene>
    <name evidence="1" type="ORF">AOB57_007445</name>
</gene>
<dbReference type="Proteomes" id="UP000053087">
    <property type="component" value="Chromosome"/>
</dbReference>
<evidence type="ECO:0000313" key="2">
    <source>
        <dbReference type="Proteomes" id="UP000053087"/>
    </source>
</evidence>
<name>A0A660HS17_9EURY</name>
<sequence>MKCFQEQFVNQRIKDSRLWIEFDERYPSKVHNLDMGMEFSCFGLSEISRAKIISQCIILWKQDVT</sequence>
<keyword evidence="2" id="KW-1185">Reference proteome</keyword>
<dbReference type="AlphaFoldDB" id="A0A660HS17"/>
<dbReference type="KEGG" id="mfz:AOB57_007445"/>
<dbReference type="EMBL" id="CP032683">
    <property type="protein sequence ID" value="AYK15058.1"/>
    <property type="molecule type" value="Genomic_DNA"/>
</dbReference>
<protein>
    <submittedName>
        <fullName evidence="1">Uncharacterized protein</fullName>
    </submittedName>
</protein>
<accession>A0A660HS17</accession>
<reference evidence="1 2" key="1">
    <citation type="journal article" date="2016" name="Int. J. Syst. Evol. Microbiol.">
        <title>Methanosarcina flavescens sp. nov., a methanogenic archaeon isolated from a full-scale anaerobic digester.</title>
        <authorList>
            <person name="Kern T."/>
            <person name="Fischer M.A."/>
            <person name="Deppenmeier U."/>
            <person name="Schmitz R.A."/>
            <person name="Rother M."/>
        </authorList>
    </citation>
    <scope>NUCLEOTIDE SEQUENCE [LARGE SCALE GENOMIC DNA]</scope>
    <source>
        <strain evidence="1 2">E03.2</strain>
    </source>
</reference>
<organism evidence="1 2">
    <name type="scientific">Methanosarcina flavescens</name>
    <dbReference type="NCBI Taxonomy" id="1715806"/>
    <lineage>
        <taxon>Archaea</taxon>
        <taxon>Methanobacteriati</taxon>
        <taxon>Methanobacteriota</taxon>
        <taxon>Stenosarchaea group</taxon>
        <taxon>Methanomicrobia</taxon>
        <taxon>Methanosarcinales</taxon>
        <taxon>Methanosarcinaceae</taxon>
        <taxon>Methanosarcina</taxon>
    </lineage>
</organism>